<proteinExistence type="predicted"/>
<dbReference type="PROSITE" id="PS51197">
    <property type="entry name" value="HTH_RRF2_2"/>
    <property type="match status" value="1"/>
</dbReference>
<keyword evidence="2" id="KW-1185">Reference proteome</keyword>
<comment type="caution">
    <text evidence="1">The sequence shown here is derived from an EMBL/GenBank/DDBJ whole genome shotgun (WGS) entry which is preliminary data.</text>
</comment>
<sequence length="159" mass="17520">MRLTTRATYSIRALLDLAMLGSGQTASVRAIAERQHIPAPYLEKLLIELRQAGLVRSQRGAQGGYQLARAPRRIPLSAILTAVGESLDPVAKEGSDVEGKSSGQGGDQALERLDWVTEALWERIARRVQQVLDETTLEDLYFDARSWQAAQDQESGFVV</sequence>
<dbReference type="InterPro" id="IPR036388">
    <property type="entry name" value="WH-like_DNA-bd_sf"/>
</dbReference>
<reference evidence="1" key="1">
    <citation type="submission" date="2021-02" db="EMBL/GenBank/DDBJ databases">
        <title>The CRISPR/cas machinery reduction and long-range gene transfer in the hot spring cyanobacterium Synechococcus.</title>
        <authorList>
            <person name="Dvorak P."/>
            <person name="Jahodarova E."/>
            <person name="Hasler P."/>
            <person name="Poulickova A."/>
        </authorList>
    </citation>
    <scope>NUCLEOTIDE SEQUENCE</scope>
    <source>
        <strain evidence="1">Rupite</strain>
    </source>
</reference>
<protein>
    <submittedName>
        <fullName evidence="1">RrF2 family transcriptional regulator</fullName>
    </submittedName>
</protein>
<gene>
    <name evidence="1" type="ORF">JX360_00285</name>
</gene>
<dbReference type="Pfam" id="PF02082">
    <property type="entry name" value="Rrf2"/>
    <property type="match status" value="1"/>
</dbReference>
<evidence type="ECO:0000313" key="1">
    <source>
        <dbReference type="EMBL" id="MCJ2541355.1"/>
    </source>
</evidence>
<dbReference type="Proteomes" id="UP000830835">
    <property type="component" value="Unassembled WGS sequence"/>
</dbReference>
<dbReference type="InterPro" id="IPR036390">
    <property type="entry name" value="WH_DNA-bd_sf"/>
</dbReference>
<accession>A0ABT0C6E3</accession>
<dbReference type="Gene3D" id="1.10.10.10">
    <property type="entry name" value="Winged helix-like DNA-binding domain superfamily/Winged helix DNA-binding domain"/>
    <property type="match status" value="1"/>
</dbReference>
<dbReference type="RefSeq" id="WP_244348580.1">
    <property type="nucleotide sequence ID" value="NZ_JAFIRA010000001.1"/>
</dbReference>
<evidence type="ECO:0000313" key="2">
    <source>
        <dbReference type="Proteomes" id="UP000830835"/>
    </source>
</evidence>
<name>A0ABT0C6E3_THEVL</name>
<dbReference type="NCBIfam" id="TIGR00738">
    <property type="entry name" value="rrf2_super"/>
    <property type="match status" value="1"/>
</dbReference>
<dbReference type="InterPro" id="IPR030489">
    <property type="entry name" value="TR_Rrf2-type_CS"/>
</dbReference>
<dbReference type="PANTHER" id="PTHR33221:SF16">
    <property type="entry name" value="HTH-TYPE TRANSCRIPTIONAL REGULATOR SLR0846-RELATED"/>
    <property type="match status" value="1"/>
</dbReference>
<dbReference type="SUPFAM" id="SSF46785">
    <property type="entry name" value="Winged helix' DNA-binding domain"/>
    <property type="match status" value="1"/>
</dbReference>
<dbReference type="EMBL" id="JAFIRA010000001">
    <property type="protein sequence ID" value="MCJ2541355.1"/>
    <property type="molecule type" value="Genomic_DNA"/>
</dbReference>
<dbReference type="PROSITE" id="PS01332">
    <property type="entry name" value="HTH_RRF2_1"/>
    <property type="match status" value="1"/>
</dbReference>
<dbReference type="InterPro" id="IPR000944">
    <property type="entry name" value="Tscrpt_reg_Rrf2"/>
</dbReference>
<dbReference type="PANTHER" id="PTHR33221">
    <property type="entry name" value="WINGED HELIX-TURN-HELIX TRANSCRIPTIONAL REGULATOR, RRF2 FAMILY"/>
    <property type="match status" value="1"/>
</dbReference>
<organism evidence="1 2">
    <name type="scientific">Thermostichus vulcanus str. 'Rupite'</name>
    <dbReference type="NCBI Taxonomy" id="2813851"/>
    <lineage>
        <taxon>Bacteria</taxon>
        <taxon>Bacillati</taxon>
        <taxon>Cyanobacteriota</taxon>
        <taxon>Cyanophyceae</taxon>
        <taxon>Thermostichales</taxon>
        <taxon>Thermostichaceae</taxon>
        <taxon>Thermostichus</taxon>
    </lineage>
</organism>